<accession>A0ABW3C159</accession>
<evidence type="ECO:0000256" key="1">
    <source>
        <dbReference type="SAM" id="SignalP"/>
    </source>
</evidence>
<proteinExistence type="predicted"/>
<protein>
    <submittedName>
        <fullName evidence="2">Uncharacterized protein</fullName>
    </submittedName>
</protein>
<evidence type="ECO:0000313" key="3">
    <source>
        <dbReference type="Proteomes" id="UP001597124"/>
    </source>
</evidence>
<gene>
    <name evidence="2" type="ORF">ACFQ00_07670</name>
</gene>
<feature type="chain" id="PRO_5045536271" evidence="1">
    <location>
        <begin position="20"/>
        <end position="125"/>
    </location>
</feature>
<evidence type="ECO:0000313" key="2">
    <source>
        <dbReference type="EMBL" id="MFD0848196.1"/>
    </source>
</evidence>
<comment type="caution">
    <text evidence="2">The sequence shown here is derived from an EMBL/GenBank/DDBJ whole genome shotgun (WGS) entry which is preliminary data.</text>
</comment>
<name>A0ABW3C159_SPHXN</name>
<reference evidence="3" key="1">
    <citation type="journal article" date="2019" name="Int. J. Syst. Evol. Microbiol.">
        <title>The Global Catalogue of Microorganisms (GCM) 10K type strain sequencing project: providing services to taxonomists for standard genome sequencing and annotation.</title>
        <authorList>
            <consortium name="The Broad Institute Genomics Platform"/>
            <consortium name="The Broad Institute Genome Sequencing Center for Infectious Disease"/>
            <person name="Wu L."/>
            <person name="Ma J."/>
        </authorList>
    </citation>
    <scope>NUCLEOTIDE SEQUENCE [LARGE SCALE GENOMIC DNA]</scope>
    <source>
        <strain evidence="3">CCUG 52537</strain>
    </source>
</reference>
<dbReference type="Proteomes" id="UP001597124">
    <property type="component" value="Unassembled WGS sequence"/>
</dbReference>
<organism evidence="2 3">
    <name type="scientific">Sphingosinicella xenopeptidilytica</name>
    <dbReference type="NCBI Taxonomy" id="364098"/>
    <lineage>
        <taxon>Bacteria</taxon>
        <taxon>Pseudomonadati</taxon>
        <taxon>Pseudomonadota</taxon>
        <taxon>Alphaproteobacteria</taxon>
        <taxon>Sphingomonadales</taxon>
        <taxon>Sphingosinicellaceae</taxon>
        <taxon>Sphingosinicella</taxon>
    </lineage>
</organism>
<dbReference type="EMBL" id="JBHTIK010000004">
    <property type="protein sequence ID" value="MFD0848196.1"/>
    <property type="molecule type" value="Genomic_DNA"/>
</dbReference>
<dbReference type="RefSeq" id="WP_381488544.1">
    <property type="nucleotide sequence ID" value="NZ_JBHTIK010000004.1"/>
</dbReference>
<keyword evidence="3" id="KW-1185">Reference proteome</keyword>
<keyword evidence="1" id="KW-0732">Signal</keyword>
<sequence length="125" mass="12865">MSLAAAFADIALSFSAAVGAPFVDANIITPGAATYDSGGDIATPANPTTRACKAQADEASEAMRGENGYADGDIRILILSASFTGSITTDDRVQITAGVYAGTYSVESIRRDPANIGFELRGRRG</sequence>
<feature type="signal peptide" evidence="1">
    <location>
        <begin position="1"/>
        <end position="19"/>
    </location>
</feature>